<dbReference type="Pfam" id="PF07681">
    <property type="entry name" value="DoxX"/>
    <property type="match status" value="1"/>
</dbReference>
<dbReference type="GO" id="GO:0005886">
    <property type="term" value="C:plasma membrane"/>
    <property type="evidence" value="ECO:0007669"/>
    <property type="project" value="UniProtKB-SubCell"/>
</dbReference>
<comment type="similarity">
    <text evidence="2">Belongs to the DoxX family.</text>
</comment>
<accession>A0AAP6MMQ3</accession>
<organism evidence="8 9">
    <name type="scientific">Natronospira elongata</name>
    <dbReference type="NCBI Taxonomy" id="3110268"/>
    <lineage>
        <taxon>Bacteria</taxon>
        <taxon>Pseudomonadati</taxon>
        <taxon>Pseudomonadota</taxon>
        <taxon>Gammaproteobacteria</taxon>
        <taxon>Natronospirales</taxon>
        <taxon>Natronospiraceae</taxon>
        <taxon>Natronospira</taxon>
    </lineage>
</organism>
<evidence type="ECO:0000256" key="1">
    <source>
        <dbReference type="ARBA" id="ARBA00004651"/>
    </source>
</evidence>
<reference evidence="8 9" key="1">
    <citation type="submission" date="2023-12" db="EMBL/GenBank/DDBJ databases">
        <title>Whole-genome sequencing of halo(alkali)philic microorganisms from hypersaline lakes.</title>
        <authorList>
            <person name="Sorokin D.Y."/>
            <person name="Merkel A.Y."/>
            <person name="Messina E."/>
            <person name="Yakimov M."/>
        </authorList>
    </citation>
    <scope>NUCLEOTIDE SEQUENCE [LARGE SCALE GENOMIC DNA]</scope>
    <source>
        <strain evidence="8 9">AB-CW1</strain>
    </source>
</reference>
<keyword evidence="4 7" id="KW-0812">Transmembrane</keyword>
<dbReference type="PANTHER" id="PTHR33452">
    <property type="entry name" value="OXIDOREDUCTASE CATD-RELATED"/>
    <property type="match status" value="1"/>
</dbReference>
<feature type="transmembrane region" description="Helical" evidence="7">
    <location>
        <begin position="53"/>
        <end position="73"/>
    </location>
</feature>
<evidence type="ECO:0000256" key="7">
    <source>
        <dbReference type="SAM" id="Phobius"/>
    </source>
</evidence>
<name>A0AAP6MMQ3_9GAMM</name>
<keyword evidence="9" id="KW-1185">Reference proteome</keyword>
<keyword evidence="5 7" id="KW-1133">Transmembrane helix</keyword>
<dbReference type="InterPro" id="IPR032808">
    <property type="entry name" value="DoxX"/>
</dbReference>
<gene>
    <name evidence="8" type="ORF">VCB98_10950</name>
</gene>
<evidence type="ECO:0000313" key="9">
    <source>
        <dbReference type="Proteomes" id="UP001302316"/>
    </source>
</evidence>
<evidence type="ECO:0000256" key="2">
    <source>
        <dbReference type="ARBA" id="ARBA00006679"/>
    </source>
</evidence>
<dbReference type="AlphaFoldDB" id="A0AAP6MMQ3"/>
<comment type="subcellular location">
    <subcellularLocation>
        <location evidence="1">Cell membrane</location>
        <topology evidence="1">Multi-pass membrane protein</topology>
    </subcellularLocation>
</comment>
<evidence type="ECO:0000256" key="4">
    <source>
        <dbReference type="ARBA" id="ARBA00022692"/>
    </source>
</evidence>
<proteinExistence type="inferred from homology"/>
<evidence type="ECO:0000313" key="8">
    <source>
        <dbReference type="EMBL" id="MEA5446337.1"/>
    </source>
</evidence>
<sequence length="139" mass="15139">MPQPTSTNDPALEGVKFHSHWLLRIAWGSVFIYMGIDKFMGGGLQEFATAMELPVFAAFLVALAEIAAGLLVLLGPFTSGWITRLGALAAIPVLLGAIFIAHWGQWHFMATPDFPMGGMMFQATLLFLGIYLLIRGNDI</sequence>
<dbReference type="RefSeq" id="WP_346052500.1">
    <property type="nucleotide sequence ID" value="NZ_JAYGII010000028.1"/>
</dbReference>
<evidence type="ECO:0000256" key="3">
    <source>
        <dbReference type="ARBA" id="ARBA00022475"/>
    </source>
</evidence>
<keyword evidence="3" id="KW-1003">Cell membrane</keyword>
<comment type="caution">
    <text evidence="8">The sequence shown here is derived from an EMBL/GenBank/DDBJ whole genome shotgun (WGS) entry which is preliminary data.</text>
</comment>
<dbReference type="PANTHER" id="PTHR33452:SF1">
    <property type="entry name" value="INNER MEMBRANE PROTEIN YPHA-RELATED"/>
    <property type="match status" value="1"/>
</dbReference>
<evidence type="ECO:0000256" key="6">
    <source>
        <dbReference type="ARBA" id="ARBA00023136"/>
    </source>
</evidence>
<feature type="transmembrane region" description="Helical" evidence="7">
    <location>
        <begin position="85"/>
        <end position="104"/>
    </location>
</feature>
<keyword evidence="6 7" id="KW-0472">Membrane</keyword>
<dbReference type="InterPro" id="IPR051907">
    <property type="entry name" value="DoxX-like_oxidoreductase"/>
</dbReference>
<protein>
    <submittedName>
        <fullName evidence="8">DoxX family protein</fullName>
    </submittedName>
</protein>
<dbReference type="EMBL" id="JAYGII010000028">
    <property type="protein sequence ID" value="MEA5446337.1"/>
    <property type="molecule type" value="Genomic_DNA"/>
</dbReference>
<feature type="transmembrane region" description="Helical" evidence="7">
    <location>
        <begin position="21"/>
        <end position="41"/>
    </location>
</feature>
<feature type="transmembrane region" description="Helical" evidence="7">
    <location>
        <begin position="116"/>
        <end position="134"/>
    </location>
</feature>
<dbReference type="Proteomes" id="UP001302316">
    <property type="component" value="Unassembled WGS sequence"/>
</dbReference>
<evidence type="ECO:0000256" key="5">
    <source>
        <dbReference type="ARBA" id="ARBA00022989"/>
    </source>
</evidence>